<proteinExistence type="predicted"/>
<keyword evidence="3" id="KW-1185">Reference proteome</keyword>
<dbReference type="Proteomes" id="UP000233551">
    <property type="component" value="Unassembled WGS sequence"/>
</dbReference>
<evidence type="ECO:0000313" key="2">
    <source>
        <dbReference type="EMBL" id="PKI45176.1"/>
    </source>
</evidence>
<feature type="domain" description="DUF7745" evidence="1">
    <location>
        <begin position="43"/>
        <end position="207"/>
    </location>
</feature>
<evidence type="ECO:0000313" key="3">
    <source>
        <dbReference type="Proteomes" id="UP000233551"/>
    </source>
</evidence>
<organism evidence="2 3">
    <name type="scientific">Punica granatum</name>
    <name type="common">Pomegranate</name>
    <dbReference type="NCBI Taxonomy" id="22663"/>
    <lineage>
        <taxon>Eukaryota</taxon>
        <taxon>Viridiplantae</taxon>
        <taxon>Streptophyta</taxon>
        <taxon>Embryophyta</taxon>
        <taxon>Tracheophyta</taxon>
        <taxon>Spermatophyta</taxon>
        <taxon>Magnoliopsida</taxon>
        <taxon>eudicotyledons</taxon>
        <taxon>Gunneridae</taxon>
        <taxon>Pentapetalae</taxon>
        <taxon>rosids</taxon>
        <taxon>malvids</taxon>
        <taxon>Myrtales</taxon>
        <taxon>Lythraceae</taxon>
        <taxon>Punica</taxon>
    </lineage>
</organism>
<comment type="caution">
    <text evidence="2">The sequence shown here is derived from an EMBL/GenBank/DDBJ whole genome shotgun (WGS) entry which is preliminary data.</text>
</comment>
<sequence length="374" mass="43037">MDRSYPYLRLDVIVTLVADITHLWRTFLPVDRTFLRLIIGDLPLLADSPIDWTLLRTTISFWDTQRTVFNFQGTELAPTVEEYATLIQRPMSTRDIVVPNQFATIQSRLAILLGLRDEEIRHELQHGWDHSVKTEWPVDFIHVHALNATRESYQRDACHGFLLLIFGTILFPYSSNLIDGALAQVILQVVGGHRYVEVVLAETIRLLTMYERFDVFLWAARWNPGGPMTIGCHSVIGLPLISHLGSTLIFPGRVIRQLGSLQDIPTEAYRTPHRFTWADTTASLPDRFLRVQEIRRLRSTRIVRELYFPEHPADEERTFSATAAYMAKFHPQGLAPVRYLRMAQIPRAPRADIPDAESFVQGVIRTELQTIREE</sequence>
<accession>A0A2I0IP23</accession>
<protein>
    <recommendedName>
        <fullName evidence="1">DUF7745 domain-containing protein</fullName>
    </recommendedName>
</protein>
<gene>
    <name evidence="2" type="ORF">CRG98_034427</name>
</gene>
<evidence type="ECO:0000259" key="1">
    <source>
        <dbReference type="Pfam" id="PF24924"/>
    </source>
</evidence>
<name>A0A2I0IP23_PUNGR</name>
<dbReference type="EMBL" id="PGOL01002766">
    <property type="protein sequence ID" value="PKI45176.1"/>
    <property type="molecule type" value="Genomic_DNA"/>
</dbReference>
<dbReference type="InterPro" id="IPR056647">
    <property type="entry name" value="DUF7745"/>
</dbReference>
<dbReference type="PANTHER" id="PTHR48154">
    <property type="entry name" value="PROTEIN, PUTATIVE-RELATED"/>
    <property type="match status" value="1"/>
</dbReference>
<dbReference type="PANTHER" id="PTHR48154:SF1">
    <property type="entry name" value="PROTEIN, PUTATIVE-RELATED"/>
    <property type="match status" value="1"/>
</dbReference>
<dbReference type="Pfam" id="PF24924">
    <property type="entry name" value="DUF7745"/>
    <property type="match status" value="1"/>
</dbReference>
<dbReference type="AlphaFoldDB" id="A0A2I0IP23"/>
<reference evidence="2 3" key="1">
    <citation type="submission" date="2017-11" db="EMBL/GenBank/DDBJ databases">
        <title>De-novo sequencing of pomegranate (Punica granatum L.) genome.</title>
        <authorList>
            <person name="Akparov Z."/>
            <person name="Amiraslanov A."/>
            <person name="Hajiyeva S."/>
            <person name="Abbasov M."/>
            <person name="Kaur K."/>
            <person name="Hamwieh A."/>
            <person name="Solovyev V."/>
            <person name="Salamov A."/>
            <person name="Braich B."/>
            <person name="Kosarev P."/>
            <person name="Mahmoud A."/>
            <person name="Hajiyev E."/>
            <person name="Babayeva S."/>
            <person name="Izzatullayeva V."/>
            <person name="Mammadov A."/>
            <person name="Mammadov A."/>
            <person name="Sharifova S."/>
            <person name="Ojaghi J."/>
            <person name="Eynullazada K."/>
            <person name="Bayramov B."/>
            <person name="Abdulazimova A."/>
            <person name="Shahmuradov I."/>
        </authorList>
    </citation>
    <scope>NUCLEOTIDE SEQUENCE [LARGE SCALE GENOMIC DNA]</scope>
    <source>
        <strain evidence="3">cv. AG2017</strain>
        <tissue evidence="2">Leaf</tissue>
    </source>
</reference>